<accession>A0A6P2BQV0</accession>
<gene>
    <name evidence="2" type="ORF">EAS64_34660</name>
</gene>
<dbReference type="EMBL" id="RPFW01000007">
    <property type="protein sequence ID" value="TVZ01402.1"/>
    <property type="molecule type" value="Genomic_DNA"/>
</dbReference>
<dbReference type="AlphaFoldDB" id="A0A6P2BQV0"/>
<keyword evidence="3" id="KW-1185">Reference proteome</keyword>
<reference evidence="2 3" key="1">
    <citation type="submission" date="2018-11" db="EMBL/GenBank/DDBJ databases">
        <title>Trebonia kvetii gen.nov., sp.nov., a novel acidophilic actinobacterium, and proposal of the new actinobacterial family Treboniaceae fam. nov.</title>
        <authorList>
            <person name="Rapoport D."/>
            <person name="Sagova-Mareckova M."/>
            <person name="Sedlacek I."/>
            <person name="Provaznik J."/>
            <person name="Kralova S."/>
            <person name="Pavlinic D."/>
            <person name="Benes V."/>
            <person name="Kopecky J."/>
        </authorList>
    </citation>
    <scope>NUCLEOTIDE SEQUENCE [LARGE SCALE GENOMIC DNA]</scope>
    <source>
        <strain evidence="2 3">15Tr583</strain>
    </source>
</reference>
<dbReference type="InterPro" id="IPR024775">
    <property type="entry name" value="DinB-like"/>
</dbReference>
<name>A0A6P2BQV0_9ACTN</name>
<comment type="caution">
    <text evidence="2">The sequence shown here is derived from an EMBL/GenBank/DDBJ whole genome shotgun (WGS) entry which is preliminary data.</text>
</comment>
<dbReference type="InterPro" id="IPR034660">
    <property type="entry name" value="DinB/YfiT-like"/>
</dbReference>
<evidence type="ECO:0000259" key="1">
    <source>
        <dbReference type="Pfam" id="PF12867"/>
    </source>
</evidence>
<evidence type="ECO:0000313" key="2">
    <source>
        <dbReference type="EMBL" id="TVZ01402.1"/>
    </source>
</evidence>
<feature type="domain" description="DinB-like" evidence="1">
    <location>
        <begin position="54"/>
        <end position="178"/>
    </location>
</feature>
<evidence type="ECO:0000313" key="3">
    <source>
        <dbReference type="Proteomes" id="UP000460272"/>
    </source>
</evidence>
<proteinExistence type="predicted"/>
<protein>
    <submittedName>
        <fullName evidence="2">DinB family protein</fullName>
    </submittedName>
</protein>
<dbReference type="Gene3D" id="1.20.120.450">
    <property type="entry name" value="dinb family like domain"/>
    <property type="match status" value="1"/>
</dbReference>
<dbReference type="Pfam" id="PF12867">
    <property type="entry name" value="DinB_2"/>
    <property type="match status" value="1"/>
</dbReference>
<dbReference type="Proteomes" id="UP000460272">
    <property type="component" value="Unassembled WGS sequence"/>
</dbReference>
<dbReference type="OrthoDB" id="3376896at2"/>
<organism evidence="2 3">
    <name type="scientific">Trebonia kvetii</name>
    <dbReference type="NCBI Taxonomy" id="2480626"/>
    <lineage>
        <taxon>Bacteria</taxon>
        <taxon>Bacillati</taxon>
        <taxon>Actinomycetota</taxon>
        <taxon>Actinomycetes</taxon>
        <taxon>Streptosporangiales</taxon>
        <taxon>Treboniaceae</taxon>
        <taxon>Trebonia</taxon>
    </lineage>
</organism>
<sequence>MGYLPPFRVEGVTIVPDEKDWTWVLRRPCPECGLDTTTVAREDIPAMILANAEAWHAPLAAPDAVRRPEPGKWSALEYGCHVRDVLRLYDYRLVLMLTEDDPLYPNWNQDDTAVADRYDTQDPAMVSGELDSAARAIAARFRTVTGPLWERPGRRSDGAAFTIETFARYFIHDPVHHLYDVTGQRHA</sequence>
<dbReference type="SUPFAM" id="SSF109854">
    <property type="entry name" value="DinB/YfiT-like putative metalloenzymes"/>
    <property type="match status" value="1"/>
</dbReference>